<accession>A0A6J8C8R4</accession>
<proteinExistence type="predicted"/>
<dbReference type="GO" id="GO:0016460">
    <property type="term" value="C:myosin II complex"/>
    <property type="evidence" value="ECO:0007669"/>
    <property type="project" value="TreeGrafter"/>
</dbReference>
<evidence type="ECO:0000256" key="1">
    <source>
        <dbReference type="ARBA" id="ARBA00022737"/>
    </source>
</evidence>
<dbReference type="OrthoDB" id="26525at2759"/>
<dbReference type="FunFam" id="1.10.238.10:FF:000178">
    <property type="entry name" value="Calmodulin-2 A"/>
    <property type="match status" value="1"/>
</dbReference>
<dbReference type="SMART" id="SM00054">
    <property type="entry name" value="EFh"/>
    <property type="match status" value="4"/>
</dbReference>
<dbReference type="EMBL" id="CACVKT020005076">
    <property type="protein sequence ID" value="CAC5392788.1"/>
    <property type="molecule type" value="Genomic_DNA"/>
</dbReference>
<dbReference type="PANTHER" id="PTHR23048:SF0">
    <property type="entry name" value="CALMODULIN LIKE 3"/>
    <property type="match status" value="1"/>
</dbReference>
<feature type="domain" description="EF-hand" evidence="3">
    <location>
        <begin position="44"/>
        <end position="79"/>
    </location>
</feature>
<feature type="domain" description="EF-hand" evidence="3">
    <location>
        <begin position="81"/>
        <end position="116"/>
    </location>
</feature>
<keyword evidence="5" id="KW-1185">Reference proteome</keyword>
<dbReference type="InterPro" id="IPR011992">
    <property type="entry name" value="EF-hand-dom_pair"/>
</dbReference>
<evidence type="ECO:0000256" key="2">
    <source>
        <dbReference type="ARBA" id="ARBA00022837"/>
    </source>
</evidence>
<evidence type="ECO:0000313" key="5">
    <source>
        <dbReference type="Proteomes" id="UP000507470"/>
    </source>
</evidence>
<keyword evidence="2" id="KW-0106">Calcium</keyword>
<gene>
    <name evidence="4" type="ORF">MCOR_27697</name>
</gene>
<dbReference type="InterPro" id="IPR050230">
    <property type="entry name" value="CALM/Myosin/TropC-like"/>
</dbReference>
<dbReference type="GO" id="GO:0005509">
    <property type="term" value="F:calcium ion binding"/>
    <property type="evidence" value="ECO:0007669"/>
    <property type="project" value="InterPro"/>
</dbReference>
<dbReference type="PROSITE" id="PS00018">
    <property type="entry name" value="EF_HAND_1"/>
    <property type="match status" value="2"/>
</dbReference>
<dbReference type="Gene3D" id="1.10.238.10">
    <property type="entry name" value="EF-hand"/>
    <property type="match status" value="2"/>
</dbReference>
<sequence>MAEKLTEEQIKECGEAFRLFDKDGDGTITTHEIGVVMRSLGKHPTDEELKKIVDEIDIDGDGKVTFDEFLTIMTKQFCSKETAADIREAFRVFDKDGKGYLTVSEFRHIMENLGEKMTWEETEEMIEIVDTDGDDKISCDGTYSYLCNFKKVEV</sequence>
<dbReference type="InterPro" id="IPR002048">
    <property type="entry name" value="EF_hand_dom"/>
</dbReference>
<dbReference type="PROSITE" id="PS50222">
    <property type="entry name" value="EF_HAND_2"/>
    <property type="match status" value="3"/>
</dbReference>
<evidence type="ECO:0000259" key="3">
    <source>
        <dbReference type="PROSITE" id="PS50222"/>
    </source>
</evidence>
<dbReference type="InterPro" id="IPR018247">
    <property type="entry name" value="EF_Hand_1_Ca_BS"/>
</dbReference>
<dbReference type="Pfam" id="PF13499">
    <property type="entry name" value="EF-hand_7"/>
    <property type="match status" value="2"/>
</dbReference>
<evidence type="ECO:0000313" key="4">
    <source>
        <dbReference type="EMBL" id="CAC5392788.1"/>
    </source>
</evidence>
<name>A0A6J8C8R4_MYTCO</name>
<keyword evidence="1" id="KW-0677">Repeat</keyword>
<dbReference type="SUPFAM" id="SSF47473">
    <property type="entry name" value="EF-hand"/>
    <property type="match status" value="1"/>
</dbReference>
<organism evidence="4 5">
    <name type="scientific">Mytilus coruscus</name>
    <name type="common">Sea mussel</name>
    <dbReference type="NCBI Taxonomy" id="42192"/>
    <lineage>
        <taxon>Eukaryota</taxon>
        <taxon>Metazoa</taxon>
        <taxon>Spiralia</taxon>
        <taxon>Lophotrochozoa</taxon>
        <taxon>Mollusca</taxon>
        <taxon>Bivalvia</taxon>
        <taxon>Autobranchia</taxon>
        <taxon>Pteriomorphia</taxon>
        <taxon>Mytilida</taxon>
        <taxon>Mytiloidea</taxon>
        <taxon>Mytilidae</taxon>
        <taxon>Mytilinae</taxon>
        <taxon>Mytilus</taxon>
    </lineage>
</organism>
<protein>
    <submittedName>
        <fullName evidence="4">CALM</fullName>
    </submittedName>
</protein>
<dbReference type="Proteomes" id="UP000507470">
    <property type="component" value="Unassembled WGS sequence"/>
</dbReference>
<dbReference type="AlphaFoldDB" id="A0A6J8C8R4"/>
<dbReference type="CDD" id="cd15898">
    <property type="entry name" value="EFh_PI-PLC"/>
    <property type="match status" value="1"/>
</dbReference>
<feature type="domain" description="EF-hand" evidence="3">
    <location>
        <begin position="8"/>
        <end position="43"/>
    </location>
</feature>
<dbReference type="CDD" id="cd00051">
    <property type="entry name" value="EFh"/>
    <property type="match status" value="1"/>
</dbReference>
<dbReference type="PANTHER" id="PTHR23048">
    <property type="entry name" value="MYOSIN LIGHT CHAIN 1, 3"/>
    <property type="match status" value="1"/>
</dbReference>
<reference evidence="4 5" key="1">
    <citation type="submission" date="2020-06" db="EMBL/GenBank/DDBJ databases">
        <authorList>
            <person name="Li R."/>
            <person name="Bekaert M."/>
        </authorList>
    </citation>
    <scope>NUCLEOTIDE SEQUENCE [LARGE SCALE GENOMIC DNA]</scope>
    <source>
        <strain evidence="5">wild</strain>
    </source>
</reference>